<dbReference type="PROSITE" id="PS51257">
    <property type="entry name" value="PROKAR_LIPOPROTEIN"/>
    <property type="match status" value="1"/>
</dbReference>
<evidence type="ECO:0000313" key="1">
    <source>
        <dbReference type="EMBL" id="MBO3269069.1"/>
    </source>
</evidence>
<evidence type="ECO:0008006" key="3">
    <source>
        <dbReference type="Google" id="ProtNLM"/>
    </source>
</evidence>
<dbReference type="RefSeq" id="WP_208305888.1">
    <property type="nucleotide sequence ID" value="NZ_JAGETX010000001.1"/>
</dbReference>
<accession>A0ABS3T8W0</accession>
<proteinExistence type="predicted"/>
<evidence type="ECO:0000313" key="2">
    <source>
        <dbReference type="Proteomes" id="UP000670527"/>
    </source>
</evidence>
<keyword evidence="2" id="KW-1185">Reference proteome</keyword>
<dbReference type="Proteomes" id="UP000670527">
    <property type="component" value="Unassembled WGS sequence"/>
</dbReference>
<dbReference type="EMBL" id="JAGETX010000001">
    <property type="protein sequence ID" value="MBO3269069.1"/>
    <property type="molecule type" value="Genomic_DNA"/>
</dbReference>
<sequence length="250" mass="28618">MKLPQLLSVFMLGGFLSACGPSYFLTMKPTAADTIWYEGREMMLQEQDSMLVQMSFVRYEGRELVFEAVVENGSSQPILVAPEQFYYQPVVTQAAAAGTPTNVPGRVAAIDPEQRMQQLETQLAYESKEATKVSFGELLTTLSHITENVASIKKEETEKEIDEREERQQSERDYYTNHRIDHSIAADQVRYTKEEVEQRLLRKNTLPPGQYIRGYVYFPRTDAADVIRVVVPVNEQQPATFDFTQDRTKQ</sequence>
<protein>
    <recommendedName>
        <fullName evidence="3">DUF4369 domain-containing protein</fullName>
    </recommendedName>
</protein>
<comment type="caution">
    <text evidence="1">The sequence shown here is derived from an EMBL/GenBank/DDBJ whole genome shotgun (WGS) entry which is preliminary data.</text>
</comment>
<organism evidence="1 2">
    <name type="scientific">Hymenobacter defluvii</name>
    <dbReference type="NCBI Taxonomy" id="2054411"/>
    <lineage>
        <taxon>Bacteria</taxon>
        <taxon>Pseudomonadati</taxon>
        <taxon>Bacteroidota</taxon>
        <taxon>Cytophagia</taxon>
        <taxon>Cytophagales</taxon>
        <taxon>Hymenobacteraceae</taxon>
        <taxon>Hymenobacter</taxon>
    </lineage>
</organism>
<gene>
    <name evidence="1" type="ORF">J4D97_00285</name>
</gene>
<name>A0ABS3T8W0_9BACT</name>
<reference evidence="1 2" key="1">
    <citation type="submission" date="2021-03" db="EMBL/GenBank/DDBJ databases">
        <authorList>
            <person name="Kim M.K."/>
        </authorList>
    </citation>
    <scope>NUCLEOTIDE SEQUENCE [LARGE SCALE GENOMIC DNA]</scope>
    <source>
        <strain evidence="1 2">BT507</strain>
    </source>
</reference>